<evidence type="ECO:0000256" key="4">
    <source>
        <dbReference type="ARBA" id="ARBA00023015"/>
    </source>
</evidence>
<gene>
    <name evidence="10" type="ORF">P3F81_11955</name>
</gene>
<evidence type="ECO:0000313" key="11">
    <source>
        <dbReference type="Proteomes" id="UP001243623"/>
    </source>
</evidence>
<dbReference type="Pfam" id="PF18024">
    <property type="entry name" value="HTH_50"/>
    <property type="match status" value="1"/>
</dbReference>
<dbReference type="PROSITE" id="PS00675">
    <property type="entry name" value="SIGMA54_INTERACT_1"/>
    <property type="match status" value="1"/>
</dbReference>
<dbReference type="RefSeq" id="WP_309320799.1">
    <property type="nucleotide sequence ID" value="NZ_CP120678.1"/>
</dbReference>
<dbReference type="InterPro" id="IPR002078">
    <property type="entry name" value="Sigma_54_int"/>
</dbReference>
<evidence type="ECO:0000256" key="3">
    <source>
        <dbReference type="ARBA" id="ARBA00022840"/>
    </source>
</evidence>
<evidence type="ECO:0000256" key="7">
    <source>
        <dbReference type="ARBA" id="ARBA00029500"/>
    </source>
</evidence>
<dbReference type="Gene3D" id="1.10.10.60">
    <property type="entry name" value="Homeodomain-like"/>
    <property type="match status" value="1"/>
</dbReference>
<dbReference type="InterPro" id="IPR025662">
    <property type="entry name" value="Sigma_54_int_dom_ATP-bd_1"/>
</dbReference>
<dbReference type="Pfam" id="PF00989">
    <property type="entry name" value="PAS"/>
    <property type="match status" value="2"/>
</dbReference>
<dbReference type="AlphaFoldDB" id="A0A9Y2AK72"/>
<keyword evidence="5" id="KW-0238">DNA-binding</keyword>
<sequence>MIVQKSHEIYQSRQCKLYIRSKDSERIEIRTLMSLVALKIGCGDSIWVSTDDDKQFSAVEEMVTFLEGDFNLGNSSALKEVDQLLHENAFTAEQIFSSMANGLIVTNQEDIITVCNPAAERLIGIPATKAIGKRVYDVVPNTRMHIVNQTGLGEIASRQAINGAMTLTNRTPIIIDGEVRGTTAIFEDVSALEKVTWEFYEVKEMQERLQLILETVQDGICVLNKVGEIIYANPAYLKIVDRKSAELIGKNIREISPNGVRNTVLKTGKQQMGSIVKKKNGVTVVANTNPIMVDGEIAGVVSVVKKITEVQELMEKLMKVSAKAEYLEQELLRTKKNNKAFAHYIGSSGKVVDVLAMAVKAAKSSATVLIRGESGTGKELIAEGIHYASSRAQGPFIRVNCGAIPSALLESELFGHEKGAFTGATKRKLGKFELANNGTIFLDEIGDMDRNMQVKLLRALQQREFYRVGGETSVKVNVRIIAATNRNLEEMLEKETFRDDLYYRLNVIPLFLPPLRERAQDIPLLIEHFIGKISNEMHKPIKGITTEALDVLVDYRWPGNVRELENIMERVITLMDVEYISLEHLPSYIRGETVVREVKRIEATRRGAFDDNIVLPWEEYEKQIISNALKKCGSFNAAGKMLKLTHKTVATKAKKYGLTKE</sequence>
<dbReference type="Gene3D" id="3.30.450.20">
    <property type="entry name" value="PAS domain"/>
    <property type="match status" value="2"/>
</dbReference>
<dbReference type="InterPro" id="IPR035965">
    <property type="entry name" value="PAS-like_dom_sf"/>
</dbReference>
<feature type="domain" description="PAS" evidence="9">
    <location>
        <begin position="205"/>
        <end position="255"/>
    </location>
</feature>
<feature type="domain" description="PAS" evidence="9">
    <location>
        <begin position="88"/>
        <end position="139"/>
    </location>
</feature>
<dbReference type="PROSITE" id="PS50045">
    <property type="entry name" value="SIGMA54_INTERACT_4"/>
    <property type="match status" value="1"/>
</dbReference>
<dbReference type="Pfam" id="PF25601">
    <property type="entry name" value="AAA_lid_14"/>
    <property type="match status" value="1"/>
</dbReference>
<dbReference type="InterPro" id="IPR025944">
    <property type="entry name" value="Sigma_54_int_dom_CS"/>
</dbReference>
<dbReference type="InterPro" id="IPR009057">
    <property type="entry name" value="Homeodomain-like_sf"/>
</dbReference>
<evidence type="ECO:0000256" key="2">
    <source>
        <dbReference type="ARBA" id="ARBA00022797"/>
    </source>
</evidence>
<name>A0A9Y2AK72_9FIRM</name>
<dbReference type="SMART" id="SM00091">
    <property type="entry name" value="PAS"/>
    <property type="match status" value="2"/>
</dbReference>
<dbReference type="CDD" id="cd00009">
    <property type="entry name" value="AAA"/>
    <property type="match status" value="1"/>
</dbReference>
<dbReference type="InterPro" id="IPR003593">
    <property type="entry name" value="AAA+_ATPase"/>
</dbReference>
<evidence type="ECO:0000313" key="10">
    <source>
        <dbReference type="EMBL" id="WIW71997.1"/>
    </source>
</evidence>
<dbReference type="InterPro" id="IPR000014">
    <property type="entry name" value="PAS"/>
</dbReference>
<keyword evidence="2" id="KW-0058">Aromatic hydrocarbons catabolism</keyword>
<feature type="domain" description="Sigma-54 factor interaction" evidence="8">
    <location>
        <begin position="344"/>
        <end position="573"/>
    </location>
</feature>
<keyword evidence="4" id="KW-0805">Transcription regulation</keyword>
<dbReference type="InterPro" id="IPR030828">
    <property type="entry name" value="HTH_TyrR"/>
</dbReference>
<dbReference type="KEGG" id="sgbi:P3F81_11955"/>
<keyword evidence="3" id="KW-0067">ATP-binding</keyword>
<dbReference type="PROSITE" id="PS50112">
    <property type="entry name" value="PAS"/>
    <property type="match status" value="2"/>
</dbReference>
<dbReference type="Pfam" id="PF00381">
    <property type="entry name" value="PTS-HPr"/>
    <property type="match status" value="1"/>
</dbReference>
<dbReference type="InterPro" id="IPR058031">
    <property type="entry name" value="AAA_lid_NorR"/>
</dbReference>
<dbReference type="GO" id="GO:0005524">
    <property type="term" value="F:ATP binding"/>
    <property type="evidence" value="ECO:0007669"/>
    <property type="project" value="UniProtKB-KW"/>
</dbReference>
<dbReference type="FunFam" id="3.40.50.300:FF:000006">
    <property type="entry name" value="DNA-binding transcriptional regulator NtrC"/>
    <property type="match status" value="1"/>
</dbReference>
<dbReference type="SUPFAM" id="SSF46689">
    <property type="entry name" value="Homeodomain-like"/>
    <property type="match status" value="1"/>
</dbReference>
<dbReference type="PANTHER" id="PTHR32071">
    <property type="entry name" value="TRANSCRIPTIONAL REGULATORY PROTEIN"/>
    <property type="match status" value="1"/>
</dbReference>
<proteinExistence type="predicted"/>
<keyword evidence="11" id="KW-1185">Reference proteome</keyword>
<dbReference type="SUPFAM" id="SSF55785">
    <property type="entry name" value="PYP-like sensor domain (PAS domain)"/>
    <property type="match status" value="2"/>
</dbReference>
<dbReference type="CDD" id="cd00130">
    <property type="entry name" value="PAS"/>
    <property type="match status" value="2"/>
</dbReference>
<dbReference type="InterPro" id="IPR013767">
    <property type="entry name" value="PAS_fold"/>
</dbReference>
<evidence type="ECO:0000259" key="9">
    <source>
        <dbReference type="PROSITE" id="PS50112"/>
    </source>
</evidence>
<dbReference type="GO" id="GO:0006355">
    <property type="term" value="P:regulation of DNA-templated transcription"/>
    <property type="evidence" value="ECO:0007669"/>
    <property type="project" value="InterPro"/>
</dbReference>
<dbReference type="InterPro" id="IPR025943">
    <property type="entry name" value="Sigma_54_int_dom_ATP-bd_2"/>
</dbReference>
<dbReference type="SMART" id="SM00382">
    <property type="entry name" value="AAA"/>
    <property type="match status" value="1"/>
</dbReference>
<protein>
    <recommendedName>
        <fullName evidence="7">HTH-type transcriptional regulatory protein TyrR</fullName>
    </recommendedName>
</protein>
<evidence type="ECO:0000259" key="8">
    <source>
        <dbReference type="PROSITE" id="PS50045"/>
    </source>
</evidence>
<dbReference type="Gene3D" id="3.40.50.300">
    <property type="entry name" value="P-loop containing nucleotide triphosphate hydrolases"/>
    <property type="match status" value="1"/>
</dbReference>
<evidence type="ECO:0000256" key="5">
    <source>
        <dbReference type="ARBA" id="ARBA00023125"/>
    </source>
</evidence>
<dbReference type="Proteomes" id="UP001243623">
    <property type="component" value="Chromosome"/>
</dbReference>
<dbReference type="Gene3D" id="3.30.1340.10">
    <property type="entry name" value="HPr-like"/>
    <property type="match status" value="1"/>
</dbReference>
<dbReference type="NCBIfam" id="TIGR00229">
    <property type="entry name" value="sensory_box"/>
    <property type="match status" value="2"/>
</dbReference>
<reference evidence="10" key="1">
    <citation type="submission" date="2023-03" db="EMBL/GenBank/DDBJ databases">
        <title>Selenobaculum gbiensis gen. nov. sp. nov., a new bacterium isolated from the gut microbiota of IBD patient.</title>
        <authorList>
            <person name="Yeo S."/>
            <person name="Park H."/>
            <person name="Huh C.S."/>
        </authorList>
    </citation>
    <scope>NUCLEOTIDE SEQUENCE</scope>
    <source>
        <strain evidence="10">ICN-92133</strain>
    </source>
</reference>
<dbReference type="EMBL" id="CP120678">
    <property type="protein sequence ID" value="WIW71997.1"/>
    <property type="molecule type" value="Genomic_DNA"/>
</dbReference>
<dbReference type="GO" id="GO:0003677">
    <property type="term" value="F:DNA binding"/>
    <property type="evidence" value="ECO:0007669"/>
    <property type="project" value="UniProtKB-KW"/>
</dbReference>
<dbReference type="InterPro" id="IPR027417">
    <property type="entry name" value="P-loop_NTPase"/>
</dbReference>
<dbReference type="InterPro" id="IPR035895">
    <property type="entry name" value="HPr-like_sf"/>
</dbReference>
<dbReference type="Gene3D" id="1.10.8.60">
    <property type="match status" value="1"/>
</dbReference>
<dbReference type="InterPro" id="IPR000032">
    <property type="entry name" value="HPr-like"/>
</dbReference>
<dbReference type="PROSITE" id="PS00688">
    <property type="entry name" value="SIGMA54_INTERACT_3"/>
    <property type="match status" value="1"/>
</dbReference>
<accession>A0A9Y2AK72</accession>
<dbReference type="SUPFAM" id="SSF52540">
    <property type="entry name" value="P-loop containing nucleoside triphosphate hydrolases"/>
    <property type="match status" value="1"/>
</dbReference>
<keyword evidence="6" id="KW-0804">Transcription</keyword>
<dbReference type="PANTHER" id="PTHR32071:SF57">
    <property type="entry name" value="C4-DICARBOXYLATE TRANSPORT TRANSCRIPTIONAL REGULATORY PROTEIN DCTD"/>
    <property type="match status" value="1"/>
</dbReference>
<organism evidence="10 11">
    <name type="scientific">Selenobaculum gibii</name>
    <dbReference type="NCBI Taxonomy" id="3054208"/>
    <lineage>
        <taxon>Bacteria</taxon>
        <taxon>Bacillati</taxon>
        <taxon>Bacillota</taxon>
        <taxon>Negativicutes</taxon>
        <taxon>Selenomonadales</taxon>
        <taxon>Selenomonadaceae</taxon>
        <taxon>Selenobaculum</taxon>
    </lineage>
</organism>
<dbReference type="Pfam" id="PF00158">
    <property type="entry name" value="Sigma54_activat"/>
    <property type="match status" value="1"/>
</dbReference>
<keyword evidence="1" id="KW-0547">Nucleotide-binding</keyword>
<evidence type="ECO:0000256" key="1">
    <source>
        <dbReference type="ARBA" id="ARBA00022741"/>
    </source>
</evidence>
<dbReference type="PROSITE" id="PS00676">
    <property type="entry name" value="SIGMA54_INTERACT_2"/>
    <property type="match status" value="1"/>
</dbReference>
<evidence type="ECO:0000256" key="6">
    <source>
        <dbReference type="ARBA" id="ARBA00023163"/>
    </source>
</evidence>